<dbReference type="Gramene" id="OMO68677">
    <property type="protein sequence ID" value="OMO68677"/>
    <property type="gene ID" value="CCACVL1_19872"/>
</dbReference>
<gene>
    <name evidence="2" type="ORF">CCACVL1_19872</name>
</gene>
<sequence length="57" mass="6534">MARRGQKQSMICVGRWWRGDPRLRPAPLPSLGKVVNTSRLKSSRATKPPVWSKDYEP</sequence>
<keyword evidence="3" id="KW-1185">Reference proteome</keyword>
<comment type="caution">
    <text evidence="2">The sequence shown here is derived from an EMBL/GenBank/DDBJ whole genome shotgun (WGS) entry which is preliminary data.</text>
</comment>
<feature type="region of interest" description="Disordered" evidence="1">
    <location>
        <begin position="37"/>
        <end position="57"/>
    </location>
</feature>
<protein>
    <submittedName>
        <fullName evidence="2">Uncharacterized protein</fullName>
    </submittedName>
</protein>
<evidence type="ECO:0000313" key="2">
    <source>
        <dbReference type="EMBL" id="OMO68677.1"/>
    </source>
</evidence>
<reference evidence="2 3" key="1">
    <citation type="submission" date="2013-09" db="EMBL/GenBank/DDBJ databases">
        <title>Corchorus capsularis genome sequencing.</title>
        <authorList>
            <person name="Alam M."/>
            <person name="Haque M.S."/>
            <person name="Islam M.S."/>
            <person name="Emdad E.M."/>
            <person name="Islam M.M."/>
            <person name="Ahmed B."/>
            <person name="Halim A."/>
            <person name="Hossen Q.M.M."/>
            <person name="Hossain M.Z."/>
            <person name="Ahmed R."/>
            <person name="Khan M.M."/>
            <person name="Islam R."/>
            <person name="Rashid M.M."/>
            <person name="Khan S.A."/>
            <person name="Rahman M.S."/>
            <person name="Alam M."/>
        </authorList>
    </citation>
    <scope>NUCLEOTIDE SEQUENCE [LARGE SCALE GENOMIC DNA]</scope>
    <source>
        <strain evidence="3">cv. CVL-1</strain>
        <tissue evidence="2">Whole seedling</tissue>
    </source>
</reference>
<accession>A0A1R3HEA0</accession>
<name>A0A1R3HEA0_COCAP</name>
<dbReference type="Proteomes" id="UP000188268">
    <property type="component" value="Unassembled WGS sequence"/>
</dbReference>
<proteinExistence type="predicted"/>
<evidence type="ECO:0000256" key="1">
    <source>
        <dbReference type="SAM" id="MobiDB-lite"/>
    </source>
</evidence>
<dbReference type="EMBL" id="AWWV01012175">
    <property type="protein sequence ID" value="OMO68677.1"/>
    <property type="molecule type" value="Genomic_DNA"/>
</dbReference>
<organism evidence="2 3">
    <name type="scientific">Corchorus capsularis</name>
    <name type="common">Jute</name>
    <dbReference type="NCBI Taxonomy" id="210143"/>
    <lineage>
        <taxon>Eukaryota</taxon>
        <taxon>Viridiplantae</taxon>
        <taxon>Streptophyta</taxon>
        <taxon>Embryophyta</taxon>
        <taxon>Tracheophyta</taxon>
        <taxon>Spermatophyta</taxon>
        <taxon>Magnoliopsida</taxon>
        <taxon>eudicotyledons</taxon>
        <taxon>Gunneridae</taxon>
        <taxon>Pentapetalae</taxon>
        <taxon>rosids</taxon>
        <taxon>malvids</taxon>
        <taxon>Malvales</taxon>
        <taxon>Malvaceae</taxon>
        <taxon>Grewioideae</taxon>
        <taxon>Apeibeae</taxon>
        <taxon>Corchorus</taxon>
    </lineage>
</organism>
<dbReference type="AlphaFoldDB" id="A0A1R3HEA0"/>
<evidence type="ECO:0000313" key="3">
    <source>
        <dbReference type="Proteomes" id="UP000188268"/>
    </source>
</evidence>